<evidence type="ECO:0000259" key="11">
    <source>
        <dbReference type="Pfam" id="PF01576"/>
    </source>
</evidence>
<evidence type="ECO:0000256" key="2">
    <source>
        <dbReference type="ARBA" id="ARBA00008447"/>
    </source>
</evidence>
<comment type="similarity">
    <text evidence="2">Belongs to the paramyosin family.</text>
</comment>
<dbReference type="STRING" id="10195.A0A3M7SKH1"/>
<dbReference type="Gene3D" id="1.20.5.1160">
    <property type="entry name" value="Vasodilator-stimulated phosphoprotein"/>
    <property type="match status" value="1"/>
</dbReference>
<evidence type="ECO:0000256" key="1">
    <source>
        <dbReference type="ARBA" id="ARBA00004657"/>
    </source>
</evidence>
<keyword evidence="5" id="KW-0963">Cytoplasm</keyword>
<proteinExistence type="inferred from homology"/>
<dbReference type="EMBL" id="REGN01001210">
    <property type="protein sequence ID" value="RNA36222.1"/>
    <property type="molecule type" value="Genomic_DNA"/>
</dbReference>
<dbReference type="SUPFAM" id="SSF57997">
    <property type="entry name" value="Tropomyosin"/>
    <property type="match status" value="1"/>
</dbReference>
<gene>
    <name evidence="12" type="ORF">BpHYR1_049119</name>
</gene>
<keyword evidence="13" id="KW-1185">Reference proteome</keyword>
<feature type="region of interest" description="Disordered" evidence="10">
    <location>
        <begin position="821"/>
        <end position="842"/>
    </location>
</feature>
<evidence type="ECO:0000256" key="6">
    <source>
        <dbReference type="ARBA" id="ARBA00023054"/>
    </source>
</evidence>
<dbReference type="InterPro" id="IPR014751">
    <property type="entry name" value="XRCC4-like_C"/>
</dbReference>
<dbReference type="SUPFAM" id="SSF90257">
    <property type="entry name" value="Myosin rod fragments"/>
    <property type="match status" value="2"/>
</dbReference>
<evidence type="ECO:0000256" key="3">
    <source>
        <dbReference type="ARBA" id="ARBA00018623"/>
    </source>
</evidence>
<evidence type="ECO:0000313" key="12">
    <source>
        <dbReference type="EMBL" id="RNA36222.1"/>
    </source>
</evidence>
<dbReference type="PANTHER" id="PTHR46349">
    <property type="entry name" value="CINGULIN-LIKE PROTEIN 1-RELATED"/>
    <property type="match status" value="1"/>
</dbReference>
<keyword evidence="12" id="KW-0378">Hydrolase</keyword>
<reference evidence="12 13" key="1">
    <citation type="journal article" date="2018" name="Sci. Rep.">
        <title>Genomic signatures of local adaptation to the degree of environmental predictability in rotifers.</title>
        <authorList>
            <person name="Franch-Gras L."/>
            <person name="Hahn C."/>
            <person name="Garcia-Roger E.M."/>
            <person name="Carmona M.J."/>
            <person name="Serra M."/>
            <person name="Gomez A."/>
        </authorList>
    </citation>
    <scope>NUCLEOTIDE SEQUENCE [LARGE SCALE GENOMIC DNA]</scope>
    <source>
        <strain evidence="12">HYR1</strain>
    </source>
</reference>
<comment type="caution">
    <text evidence="12">The sequence shown here is derived from an EMBL/GenBank/DDBJ whole genome shotgun (WGS) entry which is preliminary data.</text>
</comment>
<keyword evidence="8" id="KW-0505">Motor protein</keyword>
<evidence type="ECO:0000256" key="9">
    <source>
        <dbReference type="ARBA" id="ARBA00023179"/>
    </source>
</evidence>
<dbReference type="PANTHER" id="PTHR46349:SF6">
    <property type="entry name" value="MYOSIN-6-LIKE"/>
    <property type="match status" value="1"/>
</dbReference>
<dbReference type="Proteomes" id="UP000276133">
    <property type="component" value="Unassembled WGS sequence"/>
</dbReference>
<sequence length="940" mass="110744">MSEILLHTKLRELEEELKVEKEIRIKCEKELASLRVDYGDLDAQFQEALSARDREIDASKRLRQEIGDLKQRIDLVNSENEESNILLKRKHQEQMNELSAHYEQISKAKFKFEKENKNFLLQIEDLRNENDNMARAKAQAMSSCKDLENKHFESSQRIDDLIRQLNEVNELKNKLAKEHSELYRRNSTVEFELQQLTLNNKRLNQELDDARMQLENEILVRNTLENKARGLQIDFENSQAQLEEESETRLELNKQLIRYQDEFKANKEKYEKESLAKIEDIEDSKRKLNNRYLELQDQYSELMNKYSNNEKVKLRLQNQVDSMSVDLEKTRKRADDAVKHEKALEKENEELRSKLGIANGELDAAYQASRNYQTELSKFKHLSQQLNEQLEILQKDKRRISDELETTNNQFLETQSRLTETERRLKALEADRQQLQNDYDDTRDAYELEIQRNQNLQAQYEKLKIDTDKKIADKDEEIDLQRAAHRRQLESVQSQLEEADSRHKNESNNLKKKHQFDLDDLRAKLESAKKAKTDAETQQKKLQQANRELMDRLTEEQHMHDATRDQLALSEKRASACRAETEETKSLYERLEKTKKSLEFEYQDLEEKFNEISTVCNRAIAEKKKFESDAISASDELQEFKYELKNAEEKIRSLNGNLLKKDEDLRHEKEVISEIDASRKALEQQLKDTQARIEEAEEFAKREAKRLNSKLESRLAQMESELDLERAKEQELTKELRRLEKRNKELMDQVGDEQAKLIAMTDAYDKIHEKMKKYKGQIELSEEQAAANSSKCKRLQRELEDAEERAESIARTFIRGTSVSRNTDNYDSDYESSEPVTTSHTPSYLRSSYLYSKPTNIDDYSLSPIKSSSVTSWRNRFKNLDADDDELLLQPLGMRNRLWSYGSSRNDRARSVAHIYDQEVAMNSIRDNKSKSNLYAKMAL</sequence>
<feature type="domain" description="Myosin tail" evidence="11">
    <location>
        <begin position="6"/>
        <end position="812"/>
    </location>
</feature>
<feature type="region of interest" description="Disordered" evidence="10">
    <location>
        <begin position="489"/>
        <end position="515"/>
    </location>
</feature>
<dbReference type="GO" id="GO:0016459">
    <property type="term" value="C:myosin complex"/>
    <property type="evidence" value="ECO:0007669"/>
    <property type="project" value="UniProtKB-KW"/>
</dbReference>
<evidence type="ECO:0000256" key="8">
    <source>
        <dbReference type="ARBA" id="ARBA00023175"/>
    </source>
</evidence>
<keyword evidence="7" id="KW-0518">Myosin</keyword>
<dbReference type="InterPro" id="IPR002928">
    <property type="entry name" value="Myosin_tail"/>
</dbReference>
<evidence type="ECO:0000256" key="5">
    <source>
        <dbReference type="ARBA" id="ARBA00022490"/>
    </source>
</evidence>
<dbReference type="OrthoDB" id="2018427at2759"/>
<dbReference type="Gene3D" id="1.20.5.370">
    <property type="match status" value="1"/>
</dbReference>
<keyword evidence="6" id="KW-0175">Coiled coil</keyword>
<dbReference type="AlphaFoldDB" id="A0A3M7SKH1"/>
<evidence type="ECO:0000256" key="4">
    <source>
        <dbReference type="ARBA" id="ARBA00022433"/>
    </source>
</evidence>
<evidence type="ECO:0000256" key="7">
    <source>
        <dbReference type="ARBA" id="ARBA00023123"/>
    </source>
</evidence>
<dbReference type="GO" id="GO:0030016">
    <property type="term" value="C:myofibril"/>
    <property type="evidence" value="ECO:0007669"/>
    <property type="project" value="UniProtKB-SubCell"/>
</dbReference>
<comment type="subcellular location">
    <subcellularLocation>
        <location evidence="1">Cytoplasm</location>
        <location evidence="1">Myofibril</location>
    </subcellularLocation>
</comment>
<dbReference type="GO" id="GO:0032982">
    <property type="term" value="C:myosin filament"/>
    <property type="evidence" value="ECO:0007669"/>
    <property type="project" value="UniProtKB-KW"/>
</dbReference>
<accession>A0A3M7SKH1</accession>
<protein>
    <recommendedName>
        <fullName evidence="3">Paramyosin</fullName>
    </recommendedName>
</protein>
<dbReference type="GO" id="GO:0016787">
    <property type="term" value="F:hydrolase activity"/>
    <property type="evidence" value="ECO:0007669"/>
    <property type="project" value="UniProtKB-KW"/>
</dbReference>
<evidence type="ECO:0000313" key="13">
    <source>
        <dbReference type="Proteomes" id="UP000276133"/>
    </source>
</evidence>
<keyword evidence="9" id="KW-0514">Muscle protein</keyword>
<keyword evidence="4" id="KW-0787">Thick filament</keyword>
<dbReference type="Pfam" id="PF01576">
    <property type="entry name" value="Myosin_tail_1"/>
    <property type="match status" value="1"/>
</dbReference>
<name>A0A3M7SKH1_BRAPC</name>
<dbReference type="GO" id="GO:0005923">
    <property type="term" value="C:bicellular tight junction"/>
    <property type="evidence" value="ECO:0007669"/>
    <property type="project" value="TreeGrafter"/>
</dbReference>
<evidence type="ECO:0000256" key="10">
    <source>
        <dbReference type="SAM" id="MobiDB-lite"/>
    </source>
</evidence>
<organism evidence="12 13">
    <name type="scientific">Brachionus plicatilis</name>
    <name type="common">Marine rotifer</name>
    <name type="synonym">Brachionus muelleri</name>
    <dbReference type="NCBI Taxonomy" id="10195"/>
    <lineage>
        <taxon>Eukaryota</taxon>
        <taxon>Metazoa</taxon>
        <taxon>Spiralia</taxon>
        <taxon>Gnathifera</taxon>
        <taxon>Rotifera</taxon>
        <taxon>Eurotatoria</taxon>
        <taxon>Monogononta</taxon>
        <taxon>Pseudotrocha</taxon>
        <taxon>Ploima</taxon>
        <taxon>Brachionidae</taxon>
        <taxon>Brachionus</taxon>
    </lineage>
</organism>